<dbReference type="GeneID" id="25417332"/>
<dbReference type="RefSeq" id="XP_013425010.1">
    <property type="nucleotide sequence ID" value="XM_013569556.1"/>
</dbReference>
<sequence length="128" mass="14062">MTDANAGFYMRLASSDGDDVKFILAAWDSTLPFLALIGAGEMWGDEPFSQRAGQKQEVIDVINGTTKEIDGGRQFWIAETRRAGDIVKVGAAMTREVLPVYLTEHVDMGSHRDASSSLLYLELLIADH</sequence>
<gene>
    <name evidence="1" type="ORF">M436DRAFT_84368</name>
</gene>
<proteinExistence type="predicted"/>
<dbReference type="HOGENOM" id="CLU_013985_13_1_1"/>
<name>A0A074WLY4_9PEZI</name>
<dbReference type="Proteomes" id="UP000027730">
    <property type="component" value="Unassembled WGS sequence"/>
</dbReference>
<dbReference type="AlphaFoldDB" id="A0A074WLY4"/>
<evidence type="ECO:0000313" key="2">
    <source>
        <dbReference type="Proteomes" id="UP000027730"/>
    </source>
</evidence>
<evidence type="ECO:0000313" key="1">
    <source>
        <dbReference type="EMBL" id="KEQ70802.1"/>
    </source>
</evidence>
<protein>
    <submittedName>
        <fullName evidence="1">Uncharacterized protein</fullName>
    </submittedName>
</protein>
<dbReference type="OrthoDB" id="2821191at2759"/>
<reference evidence="1 2" key="1">
    <citation type="journal article" date="2014" name="BMC Genomics">
        <title>Genome sequencing of four Aureobasidium pullulans varieties: biotechnological potential, stress tolerance, and description of new species.</title>
        <authorList>
            <person name="Gostin Ar C."/>
            <person name="Ohm R.A."/>
            <person name="Kogej T."/>
            <person name="Sonjak S."/>
            <person name="Turk M."/>
            <person name="Zajc J."/>
            <person name="Zalar P."/>
            <person name="Grube M."/>
            <person name="Sun H."/>
            <person name="Han J."/>
            <person name="Sharma A."/>
            <person name="Chiniquy J."/>
            <person name="Ngan C.Y."/>
            <person name="Lipzen A."/>
            <person name="Barry K."/>
            <person name="Grigoriev I.V."/>
            <person name="Gunde-Cimerman N."/>
        </authorList>
    </citation>
    <scope>NUCLEOTIDE SEQUENCE [LARGE SCALE GENOMIC DNA]</scope>
    <source>
        <strain evidence="1 2">CBS 147.97</strain>
    </source>
</reference>
<accession>A0A074WLY4</accession>
<keyword evidence="2" id="KW-1185">Reference proteome</keyword>
<dbReference type="EMBL" id="KL584716">
    <property type="protein sequence ID" value="KEQ70802.1"/>
    <property type="molecule type" value="Genomic_DNA"/>
</dbReference>
<organism evidence="1 2">
    <name type="scientific">Aureobasidium namibiae CBS 147.97</name>
    <dbReference type="NCBI Taxonomy" id="1043004"/>
    <lineage>
        <taxon>Eukaryota</taxon>
        <taxon>Fungi</taxon>
        <taxon>Dikarya</taxon>
        <taxon>Ascomycota</taxon>
        <taxon>Pezizomycotina</taxon>
        <taxon>Dothideomycetes</taxon>
        <taxon>Dothideomycetidae</taxon>
        <taxon>Dothideales</taxon>
        <taxon>Saccotheciaceae</taxon>
        <taxon>Aureobasidium</taxon>
    </lineage>
</organism>